<gene>
    <name evidence="2" type="ORF">LGH70_09170</name>
</gene>
<comment type="caution">
    <text evidence="2">The sequence shown here is derived from an EMBL/GenBank/DDBJ whole genome shotgun (WGS) entry which is preliminary data.</text>
</comment>
<feature type="chain" id="PRO_5045404283" description="Outer membrane protein beta-barrel domain-containing protein" evidence="1">
    <location>
        <begin position="22"/>
        <end position="271"/>
    </location>
</feature>
<proteinExistence type="predicted"/>
<organism evidence="2 3">
    <name type="scientific">Hymenobacter nitidus</name>
    <dbReference type="NCBI Taxonomy" id="2880929"/>
    <lineage>
        <taxon>Bacteria</taxon>
        <taxon>Pseudomonadati</taxon>
        <taxon>Bacteroidota</taxon>
        <taxon>Cytophagia</taxon>
        <taxon>Cytophagales</taxon>
        <taxon>Hymenobacteraceae</taxon>
        <taxon>Hymenobacter</taxon>
    </lineage>
</organism>
<reference evidence="2" key="1">
    <citation type="submission" date="2021-10" db="EMBL/GenBank/DDBJ databases">
        <authorList>
            <person name="Dean J.D."/>
            <person name="Kim M.K."/>
            <person name="Newey C.N."/>
            <person name="Stoker T.S."/>
            <person name="Thompson D.W."/>
            <person name="Grose J.H."/>
        </authorList>
    </citation>
    <scope>NUCLEOTIDE SEQUENCE</scope>
    <source>
        <strain evidence="2">BT635</strain>
    </source>
</reference>
<protein>
    <recommendedName>
        <fullName evidence="4">Outer membrane protein beta-barrel domain-containing protein</fullName>
    </recommendedName>
</protein>
<evidence type="ECO:0008006" key="4">
    <source>
        <dbReference type="Google" id="ProtNLM"/>
    </source>
</evidence>
<evidence type="ECO:0000313" key="3">
    <source>
        <dbReference type="Proteomes" id="UP001165297"/>
    </source>
</evidence>
<sequence>MKYLLLAGLLLGLLPPAVAQAQAQTKPQPDTVRISRIDARSNAVTTVEVDSLDFLKAMAINEAIFKTFSGQLFLGLGYARADYSGLNDVLRQGGYPVVDGGQFAYGGGGSVRFKHILLGMEAVVYEFKKEDQERKTMLNSSNVMNYLGYAWLNAKQTQCFTPTLGVTYNSADITLIDQALSGTTTAANLLASPAYSRTLRYTSTSLALGAHYEFYPFDPSVLKRCVVGLHVTYSARLGRGSYYADHYKQKIEGPNLNPMQFSARAVFGFVL</sequence>
<evidence type="ECO:0000313" key="2">
    <source>
        <dbReference type="EMBL" id="MCB2377750.1"/>
    </source>
</evidence>
<dbReference type="Proteomes" id="UP001165297">
    <property type="component" value="Unassembled WGS sequence"/>
</dbReference>
<dbReference type="EMBL" id="JAJADQ010000004">
    <property type="protein sequence ID" value="MCB2377750.1"/>
    <property type="molecule type" value="Genomic_DNA"/>
</dbReference>
<dbReference type="RefSeq" id="WP_226184934.1">
    <property type="nucleotide sequence ID" value="NZ_JAJADQ010000004.1"/>
</dbReference>
<keyword evidence="1" id="KW-0732">Signal</keyword>
<evidence type="ECO:0000256" key="1">
    <source>
        <dbReference type="SAM" id="SignalP"/>
    </source>
</evidence>
<keyword evidence="3" id="KW-1185">Reference proteome</keyword>
<feature type="signal peptide" evidence="1">
    <location>
        <begin position="1"/>
        <end position="21"/>
    </location>
</feature>
<accession>A0ABS8AEU0</accession>
<name>A0ABS8AEU0_9BACT</name>